<dbReference type="CDD" id="cd00884">
    <property type="entry name" value="beta_CA_cladeB"/>
    <property type="match status" value="1"/>
</dbReference>
<evidence type="ECO:0000256" key="6">
    <source>
        <dbReference type="ARBA" id="ARBA00048348"/>
    </source>
</evidence>
<dbReference type="PATRIC" id="fig|742823.3.peg.79"/>
<dbReference type="HOGENOM" id="CLU_053879_5_3_4"/>
<evidence type="ECO:0000256" key="5">
    <source>
        <dbReference type="ARBA" id="ARBA00023239"/>
    </source>
</evidence>
<evidence type="ECO:0000256" key="7">
    <source>
        <dbReference type="PIRSR" id="PIRSR601765-1"/>
    </source>
</evidence>
<dbReference type="GO" id="GO:0015976">
    <property type="term" value="P:carbon utilization"/>
    <property type="evidence" value="ECO:0007669"/>
    <property type="project" value="InterPro"/>
</dbReference>
<evidence type="ECO:0000256" key="2">
    <source>
        <dbReference type="ARBA" id="ARBA00012925"/>
    </source>
</evidence>
<evidence type="ECO:0000256" key="8">
    <source>
        <dbReference type="RuleBase" id="RU003956"/>
    </source>
</evidence>
<evidence type="ECO:0000313" key="10">
    <source>
        <dbReference type="Proteomes" id="UP000005835"/>
    </source>
</evidence>
<keyword evidence="4 7" id="KW-0862">Zinc</keyword>
<comment type="caution">
    <text evidence="9">The sequence shown here is derived from an EMBL/GenBank/DDBJ whole genome shotgun (WGS) entry which is preliminary data.</text>
</comment>
<comment type="catalytic activity">
    <reaction evidence="6 8">
        <text>hydrogencarbonate + H(+) = CO2 + H2O</text>
        <dbReference type="Rhea" id="RHEA:10748"/>
        <dbReference type="ChEBI" id="CHEBI:15377"/>
        <dbReference type="ChEBI" id="CHEBI:15378"/>
        <dbReference type="ChEBI" id="CHEBI:16526"/>
        <dbReference type="ChEBI" id="CHEBI:17544"/>
        <dbReference type="EC" id="4.2.1.1"/>
    </reaction>
</comment>
<reference evidence="9 10" key="1">
    <citation type="submission" date="2012-05" db="EMBL/GenBank/DDBJ databases">
        <title>The Genome Sequence of Sutterella wadsworthensis 2_1_59BFAA.</title>
        <authorList>
            <consortium name="The Broad Institute Genome Sequencing Platform"/>
            <person name="Earl A."/>
            <person name="Ward D."/>
            <person name="Feldgarden M."/>
            <person name="Gevers D."/>
            <person name="Daigneault M."/>
            <person name="Strauss J."/>
            <person name="Allen-Vercoe E."/>
            <person name="Walker B."/>
            <person name="Young S.K."/>
            <person name="Zeng Q."/>
            <person name="Gargeya S."/>
            <person name="Fitzgerald M."/>
            <person name="Haas B."/>
            <person name="Abouelleil A."/>
            <person name="Alvarado L."/>
            <person name="Arachchi H.M."/>
            <person name="Berlin A.M."/>
            <person name="Chapman S.B."/>
            <person name="Goldberg J."/>
            <person name="Griggs A."/>
            <person name="Gujja S."/>
            <person name="Hansen M."/>
            <person name="Howarth C."/>
            <person name="Imamovic A."/>
            <person name="Larimer J."/>
            <person name="McCowen C."/>
            <person name="Montmayeur A."/>
            <person name="Murphy C."/>
            <person name="Neiman D."/>
            <person name="Pearson M."/>
            <person name="Priest M."/>
            <person name="Roberts A."/>
            <person name="Saif S."/>
            <person name="Shea T."/>
            <person name="Sisk P."/>
            <person name="Sykes S."/>
            <person name="Wortman J."/>
            <person name="Nusbaum C."/>
            <person name="Birren B."/>
        </authorList>
    </citation>
    <scope>NUCLEOTIDE SEQUENCE [LARGE SCALE GENOMIC DNA]</scope>
    <source>
        <strain evidence="9 10">2_1_59BFAA</strain>
    </source>
</reference>
<dbReference type="STRING" id="742823.HMPREF9465_00076"/>
<name>K1K0F5_9BURK</name>
<organism evidence="9 10">
    <name type="scientific">Sutterella wadsworthensis 2_1_59BFAA</name>
    <dbReference type="NCBI Taxonomy" id="742823"/>
    <lineage>
        <taxon>Bacteria</taxon>
        <taxon>Pseudomonadati</taxon>
        <taxon>Pseudomonadota</taxon>
        <taxon>Betaproteobacteria</taxon>
        <taxon>Burkholderiales</taxon>
        <taxon>Sutterellaceae</taxon>
        <taxon>Sutterella</taxon>
    </lineage>
</organism>
<dbReference type="InterPro" id="IPR045066">
    <property type="entry name" value="Beta_CA_cladeB"/>
</dbReference>
<protein>
    <recommendedName>
        <fullName evidence="2 8">Carbonic anhydrase</fullName>
        <ecNumber evidence="2 8">4.2.1.1</ecNumber>
    </recommendedName>
    <alternativeName>
        <fullName evidence="8">Carbonate dehydratase</fullName>
    </alternativeName>
</protein>
<dbReference type="EMBL" id="ADMG01000004">
    <property type="protein sequence ID" value="EKB32308.1"/>
    <property type="molecule type" value="Genomic_DNA"/>
</dbReference>
<dbReference type="GO" id="GO:0004089">
    <property type="term" value="F:carbonate dehydratase activity"/>
    <property type="evidence" value="ECO:0007669"/>
    <property type="project" value="UniProtKB-UniRule"/>
</dbReference>
<dbReference type="InterPro" id="IPR015892">
    <property type="entry name" value="Carbonic_anhydrase_CS"/>
</dbReference>
<sequence>MQNFHELIQGFHNFKEDYFLREREFFSSLVHGQSPKTLVVACCDSRVDPAILMGCRPGDLFVARSIAAIVPDVEKAGEHDAVVSAVEYAVKHLDVRNIIVMGHSNCGGIHGLLHPEVVSKEPYISRWLCLAHPVLEELEHEDPDEPADVRARRCEEGTVLQSIDSLLSYDWVKSRVDAGTLALHALYYDLASGTMYVWNAEAEDFEATKLSEL</sequence>
<evidence type="ECO:0000256" key="4">
    <source>
        <dbReference type="ARBA" id="ARBA00022833"/>
    </source>
</evidence>
<dbReference type="PANTHER" id="PTHR11002">
    <property type="entry name" value="CARBONIC ANHYDRASE"/>
    <property type="match status" value="1"/>
</dbReference>
<comment type="cofactor">
    <cofactor evidence="7">
        <name>Zn(2+)</name>
        <dbReference type="ChEBI" id="CHEBI:29105"/>
    </cofactor>
    <text evidence="7">Binds 1 zinc ion per subunit.</text>
</comment>
<evidence type="ECO:0000256" key="3">
    <source>
        <dbReference type="ARBA" id="ARBA00022723"/>
    </source>
</evidence>
<comment type="similarity">
    <text evidence="1 8">Belongs to the beta-class carbonic anhydrase family.</text>
</comment>
<feature type="binding site" evidence="7">
    <location>
        <position position="44"/>
    </location>
    <ligand>
        <name>Zn(2+)</name>
        <dbReference type="ChEBI" id="CHEBI:29105"/>
    </ligand>
</feature>
<dbReference type="AlphaFoldDB" id="K1K0F5"/>
<dbReference type="OrthoDB" id="9797527at2"/>
<dbReference type="Proteomes" id="UP000005835">
    <property type="component" value="Unassembled WGS sequence"/>
</dbReference>
<feature type="binding site" evidence="7">
    <location>
        <position position="103"/>
    </location>
    <ligand>
        <name>Zn(2+)</name>
        <dbReference type="ChEBI" id="CHEBI:29105"/>
    </ligand>
</feature>
<keyword evidence="10" id="KW-1185">Reference proteome</keyword>
<gene>
    <name evidence="9" type="ORF">HMPREF9465_00076</name>
</gene>
<dbReference type="InterPro" id="IPR001765">
    <property type="entry name" value="Carbonic_anhydrase"/>
</dbReference>
<dbReference type="InterPro" id="IPR036874">
    <property type="entry name" value="Carbonic_anhydrase_sf"/>
</dbReference>
<comment type="function">
    <text evidence="8">Reversible hydration of carbon dioxide.</text>
</comment>
<dbReference type="SUPFAM" id="SSF53056">
    <property type="entry name" value="beta-carbonic anhydrase, cab"/>
    <property type="match status" value="1"/>
</dbReference>
<accession>K1K0F5</accession>
<evidence type="ECO:0000313" key="9">
    <source>
        <dbReference type="EMBL" id="EKB32308.1"/>
    </source>
</evidence>
<dbReference type="eggNOG" id="COG0288">
    <property type="taxonomic scope" value="Bacteria"/>
</dbReference>
<dbReference type="EC" id="4.2.1.1" evidence="2 8"/>
<keyword evidence="5 8" id="KW-0456">Lyase</keyword>
<feature type="binding site" evidence="7">
    <location>
        <position position="106"/>
    </location>
    <ligand>
        <name>Zn(2+)</name>
        <dbReference type="ChEBI" id="CHEBI:29105"/>
    </ligand>
</feature>
<keyword evidence="3 7" id="KW-0479">Metal-binding</keyword>
<feature type="binding site" evidence="7">
    <location>
        <position position="42"/>
    </location>
    <ligand>
        <name>Zn(2+)</name>
        <dbReference type="ChEBI" id="CHEBI:29105"/>
    </ligand>
</feature>
<dbReference type="SMART" id="SM00947">
    <property type="entry name" value="Pro_CA"/>
    <property type="match status" value="1"/>
</dbReference>
<evidence type="ECO:0000256" key="1">
    <source>
        <dbReference type="ARBA" id="ARBA00006217"/>
    </source>
</evidence>
<dbReference type="PANTHER" id="PTHR11002:SF76">
    <property type="entry name" value="CARBONIC ANHYDRASE"/>
    <property type="match status" value="1"/>
</dbReference>
<dbReference type="PROSITE" id="PS00705">
    <property type="entry name" value="PROK_CO2_ANHYDRASE_2"/>
    <property type="match status" value="1"/>
</dbReference>
<dbReference type="RefSeq" id="WP_005433021.1">
    <property type="nucleotide sequence ID" value="NZ_JH815513.1"/>
</dbReference>
<dbReference type="GO" id="GO:0008270">
    <property type="term" value="F:zinc ion binding"/>
    <property type="evidence" value="ECO:0007669"/>
    <property type="project" value="UniProtKB-UniRule"/>
</dbReference>
<dbReference type="Gene3D" id="3.40.1050.10">
    <property type="entry name" value="Carbonic anhydrase"/>
    <property type="match status" value="1"/>
</dbReference>
<dbReference type="Pfam" id="PF00484">
    <property type="entry name" value="Pro_CA"/>
    <property type="match status" value="1"/>
</dbReference>
<proteinExistence type="inferred from homology"/>